<dbReference type="GO" id="GO:0016787">
    <property type="term" value="F:hydrolase activity"/>
    <property type="evidence" value="ECO:0007669"/>
    <property type="project" value="UniProtKB-KW"/>
</dbReference>
<evidence type="ECO:0000256" key="1">
    <source>
        <dbReference type="ARBA" id="ARBA00006429"/>
    </source>
</evidence>
<evidence type="ECO:0000256" key="3">
    <source>
        <dbReference type="ARBA" id="ARBA00022801"/>
    </source>
</evidence>
<accession>A0A4P7W0W7</accession>
<protein>
    <recommendedName>
        <fullName evidence="7">Endonuclease I</fullName>
    </recommendedName>
</protein>
<proteinExistence type="inferred from homology"/>
<dbReference type="GO" id="GO:0004518">
    <property type="term" value="F:nuclease activity"/>
    <property type="evidence" value="ECO:0007669"/>
    <property type="project" value="UniProtKB-KW"/>
</dbReference>
<dbReference type="KEGG" id="ddb:E7747_03845"/>
<dbReference type="InterPro" id="IPR007346">
    <property type="entry name" value="Endonuclease-I"/>
</dbReference>
<keyword evidence="6" id="KW-1185">Reference proteome</keyword>
<comment type="similarity">
    <text evidence="1">Belongs to the EndA/NucM nuclease family.</text>
</comment>
<evidence type="ECO:0000313" key="5">
    <source>
        <dbReference type="EMBL" id="QCD41509.1"/>
    </source>
</evidence>
<sequence>MRRFVSMIMISGASAITFAVAGVPFNGKKGAALLEAVASSSRPSAVVQRHDLNFGMTDEFTGTAVEIKSGALPDGYEWGCLIPAEWWSNSWEVYGAAVSGDIYNIVPLCGDVRSYRRDLAPVESVGKPAYSNGLWSAGLTVLYGVETEAYSPPAALRGELARAFMYMAVVYHVATWTERAYMMMVGYAYPGLTDYAIPLLLDWHRANPPSVHEIAKNERGERLQGNRNPFVDYPELAEYLWGIHRDEQFVVDGEPMPLRGVYTLADARIDLFSPEVPADAAWTVNGIPVSSDFVVPAELGAGTHKFAYSSASTGERGIVMIKVERK</sequence>
<reference evidence="6" key="1">
    <citation type="submission" date="2019-02" db="EMBL/GenBank/DDBJ databases">
        <title>Isolation and identification of novel species under the genus Muribaculum.</title>
        <authorList>
            <person name="Miyake S."/>
            <person name="Ding Y."/>
            <person name="Low A."/>
            <person name="Soh M."/>
            <person name="Seedorf H."/>
        </authorList>
    </citation>
    <scope>NUCLEOTIDE SEQUENCE [LARGE SCALE GENOMIC DNA]</scope>
    <source>
        <strain evidence="6">H5</strain>
    </source>
</reference>
<dbReference type="SUPFAM" id="SSF54060">
    <property type="entry name" value="His-Me finger endonucleases"/>
    <property type="match status" value="1"/>
</dbReference>
<dbReference type="InterPro" id="IPR044925">
    <property type="entry name" value="His-Me_finger_sf"/>
</dbReference>
<keyword evidence="4" id="KW-0732">Signal</keyword>
<organism evidence="5 6">
    <name type="scientific">Duncaniella dubosii</name>
    <dbReference type="NCBI Taxonomy" id="2518971"/>
    <lineage>
        <taxon>Bacteria</taxon>
        <taxon>Pseudomonadati</taxon>
        <taxon>Bacteroidota</taxon>
        <taxon>Bacteroidia</taxon>
        <taxon>Bacteroidales</taxon>
        <taxon>Muribaculaceae</taxon>
        <taxon>Duncaniella</taxon>
    </lineage>
</organism>
<evidence type="ECO:0000256" key="2">
    <source>
        <dbReference type="ARBA" id="ARBA00022722"/>
    </source>
</evidence>
<dbReference type="PANTHER" id="PTHR33607">
    <property type="entry name" value="ENDONUCLEASE-1"/>
    <property type="match status" value="1"/>
</dbReference>
<dbReference type="AlphaFoldDB" id="A0A4P7W0W7"/>
<dbReference type="Pfam" id="PF04231">
    <property type="entry name" value="Endonuclease_1"/>
    <property type="match status" value="1"/>
</dbReference>
<gene>
    <name evidence="5" type="ORF">E7747_03845</name>
</gene>
<feature type="chain" id="PRO_5020392586" description="Endonuclease I" evidence="4">
    <location>
        <begin position="22"/>
        <end position="326"/>
    </location>
</feature>
<keyword evidence="2" id="KW-0540">Nuclease</keyword>
<dbReference type="EMBL" id="CP039396">
    <property type="protein sequence ID" value="QCD41509.1"/>
    <property type="molecule type" value="Genomic_DNA"/>
</dbReference>
<evidence type="ECO:0000256" key="4">
    <source>
        <dbReference type="SAM" id="SignalP"/>
    </source>
</evidence>
<dbReference type="Proteomes" id="UP000297149">
    <property type="component" value="Chromosome"/>
</dbReference>
<keyword evidence="3" id="KW-0378">Hydrolase</keyword>
<dbReference type="PANTHER" id="PTHR33607:SF2">
    <property type="entry name" value="ENDONUCLEASE-1"/>
    <property type="match status" value="1"/>
</dbReference>
<evidence type="ECO:0008006" key="7">
    <source>
        <dbReference type="Google" id="ProtNLM"/>
    </source>
</evidence>
<dbReference type="RefSeq" id="WP_136414223.1">
    <property type="nucleotide sequence ID" value="NZ_JAIAXF010000103.1"/>
</dbReference>
<feature type="signal peptide" evidence="4">
    <location>
        <begin position="1"/>
        <end position="21"/>
    </location>
</feature>
<evidence type="ECO:0000313" key="6">
    <source>
        <dbReference type="Proteomes" id="UP000297149"/>
    </source>
</evidence>
<name>A0A4P7W0W7_9BACT</name>